<dbReference type="Pfam" id="PF11068">
    <property type="entry name" value="YlqD"/>
    <property type="match status" value="1"/>
</dbReference>
<keyword evidence="2" id="KW-1185">Reference proteome</keyword>
<dbReference type="Gene3D" id="6.10.140.1110">
    <property type="match status" value="1"/>
</dbReference>
<name>A0ABY8J7H8_9BACI</name>
<reference evidence="1 2" key="1">
    <citation type="submission" date="2023-04" db="EMBL/GenBank/DDBJ databases">
        <title>Genome sequence of Halobacillus naozhouensis KACC 21980.</title>
        <authorList>
            <person name="Kim S."/>
            <person name="Heo J."/>
            <person name="Kwon S.-W."/>
        </authorList>
    </citation>
    <scope>NUCLEOTIDE SEQUENCE [LARGE SCALE GENOMIC DNA]</scope>
    <source>
        <strain evidence="1 2">KCTC 13234</strain>
    </source>
</reference>
<evidence type="ECO:0000313" key="1">
    <source>
        <dbReference type="EMBL" id="WFT76715.1"/>
    </source>
</evidence>
<organism evidence="1 2">
    <name type="scientific">Halobacillus naozhouensis</name>
    <dbReference type="NCBI Taxonomy" id="554880"/>
    <lineage>
        <taxon>Bacteria</taxon>
        <taxon>Bacillati</taxon>
        <taxon>Bacillota</taxon>
        <taxon>Bacilli</taxon>
        <taxon>Bacillales</taxon>
        <taxon>Bacillaceae</taxon>
        <taxon>Halobacillus</taxon>
    </lineage>
</organism>
<dbReference type="EMBL" id="CP121671">
    <property type="protein sequence ID" value="WFT76715.1"/>
    <property type="molecule type" value="Genomic_DNA"/>
</dbReference>
<dbReference type="InterPro" id="IPR021297">
    <property type="entry name" value="YlqD"/>
</dbReference>
<dbReference type="Proteomes" id="UP001221597">
    <property type="component" value="Chromosome"/>
</dbReference>
<gene>
    <name evidence="1" type="ORF">P9989_10290</name>
</gene>
<protein>
    <submittedName>
        <fullName evidence="1">YlqD family protein</fullName>
    </submittedName>
</protein>
<evidence type="ECO:0000313" key="2">
    <source>
        <dbReference type="Proteomes" id="UP001221597"/>
    </source>
</evidence>
<sequence length="134" mass="16033">MRQVLMMQILKRIPVKQVLTAASRQKLTEQFEQDYLRLKQECEQLWFEQKKLEKKQEFSKMEVEKRFSAEIQKRKDKMKRAEHLLGQLEILPDDSELVIDEVDSIVTVEAGDRYEERMLDPQIIIKDGIVIRAR</sequence>
<dbReference type="RefSeq" id="WP_283078661.1">
    <property type="nucleotide sequence ID" value="NZ_CP121671.1"/>
</dbReference>
<proteinExistence type="predicted"/>
<accession>A0ABY8J7H8</accession>